<dbReference type="InterPro" id="IPR036638">
    <property type="entry name" value="HLH_DNA-bd_sf"/>
</dbReference>
<organism evidence="7 8">
    <name type="scientific">Monosiga brevicollis</name>
    <name type="common">Choanoflagellate</name>
    <dbReference type="NCBI Taxonomy" id="81824"/>
    <lineage>
        <taxon>Eukaryota</taxon>
        <taxon>Choanoflagellata</taxon>
        <taxon>Craspedida</taxon>
        <taxon>Salpingoecidae</taxon>
        <taxon>Monosiga</taxon>
    </lineage>
</organism>
<dbReference type="SUPFAM" id="SSF47459">
    <property type="entry name" value="HLH, helix-loop-helix DNA-binding domain"/>
    <property type="match status" value="1"/>
</dbReference>
<dbReference type="Gene3D" id="4.10.280.10">
    <property type="entry name" value="Helix-loop-helix DNA-binding domain"/>
    <property type="match status" value="1"/>
</dbReference>
<dbReference type="InterPro" id="IPR001789">
    <property type="entry name" value="Sig_transdc_resp-reg_receiver"/>
</dbReference>
<feature type="domain" description="Response regulatory" evidence="5">
    <location>
        <begin position="80"/>
        <end position="194"/>
    </location>
</feature>
<dbReference type="SMART" id="SM00448">
    <property type="entry name" value="REC"/>
    <property type="match status" value="1"/>
</dbReference>
<keyword evidence="2" id="KW-0902">Two-component regulatory system</keyword>
<dbReference type="GeneID" id="5893453"/>
<dbReference type="EMBL" id="CH991562">
    <property type="protein sequence ID" value="EDQ87040.1"/>
    <property type="molecule type" value="Genomic_DNA"/>
</dbReference>
<dbReference type="PANTHER" id="PTHR45339:SF1">
    <property type="entry name" value="HYBRID SIGNAL TRANSDUCTION HISTIDINE KINASE J"/>
    <property type="match status" value="1"/>
</dbReference>
<keyword evidence="8" id="KW-1185">Reference proteome</keyword>
<dbReference type="SUPFAM" id="SSF52172">
    <property type="entry name" value="CheY-like"/>
    <property type="match status" value="1"/>
</dbReference>
<evidence type="ECO:0000259" key="5">
    <source>
        <dbReference type="PROSITE" id="PS50110"/>
    </source>
</evidence>
<dbReference type="PROSITE" id="PS50110">
    <property type="entry name" value="RESPONSE_REGULATORY"/>
    <property type="match status" value="1"/>
</dbReference>
<evidence type="ECO:0000313" key="7">
    <source>
        <dbReference type="EMBL" id="EDQ87040.1"/>
    </source>
</evidence>
<evidence type="ECO:0000259" key="6">
    <source>
        <dbReference type="PROSITE" id="PS50888"/>
    </source>
</evidence>
<evidence type="ECO:0000256" key="1">
    <source>
        <dbReference type="ARBA" id="ARBA00022553"/>
    </source>
</evidence>
<keyword evidence="1 3" id="KW-0597">Phosphoprotein</keyword>
<accession>A9V6B9</accession>
<protein>
    <recommendedName>
        <fullName evidence="9">Response regulatory domain-containing protein</fullName>
    </recommendedName>
</protein>
<dbReference type="PROSITE" id="PS50888">
    <property type="entry name" value="BHLH"/>
    <property type="match status" value="1"/>
</dbReference>
<evidence type="ECO:0008006" key="9">
    <source>
        <dbReference type="Google" id="ProtNLM"/>
    </source>
</evidence>
<dbReference type="PANTHER" id="PTHR45339">
    <property type="entry name" value="HYBRID SIGNAL TRANSDUCTION HISTIDINE KINASE J"/>
    <property type="match status" value="1"/>
</dbReference>
<gene>
    <name evidence="7" type="ORF">MONBRDRAFT_27791</name>
</gene>
<sequence length="501" mass="53592">MPANGEEQLTQAGIQDILLKPLNKDDFLLKIETWAETRAIGALPADLANVPLVDIPDLNLPEFLGAAGTDLPLDIPTSARVLVVEDCTLTQHVITSLLRELTDNITQATDGEQAIELCHQQHFDIIYMDIHMPKIGGVQATQQIRASSRLNMYTPIIAFTSSGTLQDYQSYGMNDMLQKPFTVEALKAQFDKWTPFGQSTLNEFNSTLDLTAASSNGGLDVSGNAFAHQPSSPLAVAVMSSGHESAIASSSATAAANGNFGSASLPTSPGAHLASGSSHSMLRFAMSPAAADGATSPSNFPLFVTEQHPSGTASPGTRSRSGSDPNIMTVRVPTSASSQNSSQNKWPRKRTKNTPGHTEKEKQRRANIVNSCNLFRNLVPVNRDADKATVFRTAVEYLSFLRTQLPADHLAQYDAQFADHMQMKQLESDSARLNIDSPLDSPIGSRGTSRPDSPLSGRELSPVRSGSSPVMVVRGRSPSLVRTASAGVNFSVGSPLANNSH</sequence>
<reference evidence="7 8" key="1">
    <citation type="journal article" date="2008" name="Nature">
        <title>The genome of the choanoflagellate Monosiga brevicollis and the origin of metazoans.</title>
        <authorList>
            <consortium name="JGI Sequencing"/>
            <person name="King N."/>
            <person name="Westbrook M.J."/>
            <person name="Young S.L."/>
            <person name="Kuo A."/>
            <person name="Abedin M."/>
            <person name="Chapman J."/>
            <person name="Fairclough S."/>
            <person name="Hellsten U."/>
            <person name="Isogai Y."/>
            <person name="Letunic I."/>
            <person name="Marr M."/>
            <person name="Pincus D."/>
            <person name="Putnam N."/>
            <person name="Rokas A."/>
            <person name="Wright K.J."/>
            <person name="Zuzow R."/>
            <person name="Dirks W."/>
            <person name="Good M."/>
            <person name="Goodstein D."/>
            <person name="Lemons D."/>
            <person name="Li W."/>
            <person name="Lyons J.B."/>
            <person name="Morris A."/>
            <person name="Nichols S."/>
            <person name="Richter D.J."/>
            <person name="Salamov A."/>
            <person name="Bork P."/>
            <person name="Lim W.A."/>
            <person name="Manning G."/>
            <person name="Miller W.T."/>
            <person name="McGinnis W."/>
            <person name="Shapiro H."/>
            <person name="Tjian R."/>
            <person name="Grigoriev I.V."/>
            <person name="Rokhsar D."/>
        </authorList>
    </citation>
    <scope>NUCLEOTIDE SEQUENCE [LARGE SCALE GENOMIC DNA]</scope>
    <source>
        <strain evidence="8">MX1 / ATCC 50154</strain>
    </source>
</reference>
<dbReference type="CDD" id="cd19683">
    <property type="entry name" value="bHLH_SOHLH_like"/>
    <property type="match status" value="1"/>
</dbReference>
<dbReference type="CDD" id="cd17546">
    <property type="entry name" value="REC_hyHK_CKI1_RcsC-like"/>
    <property type="match status" value="1"/>
</dbReference>
<dbReference type="InterPro" id="IPR011598">
    <property type="entry name" value="bHLH_dom"/>
</dbReference>
<dbReference type="GO" id="GO:0046983">
    <property type="term" value="F:protein dimerization activity"/>
    <property type="evidence" value="ECO:0007669"/>
    <property type="project" value="InterPro"/>
</dbReference>
<dbReference type="GO" id="GO:0000160">
    <property type="term" value="P:phosphorelay signal transduction system"/>
    <property type="evidence" value="ECO:0007669"/>
    <property type="project" value="UniProtKB-KW"/>
</dbReference>
<dbReference type="InterPro" id="IPR011006">
    <property type="entry name" value="CheY-like_superfamily"/>
</dbReference>
<dbReference type="Proteomes" id="UP000001357">
    <property type="component" value="Unassembled WGS sequence"/>
</dbReference>
<feature type="region of interest" description="Disordered" evidence="4">
    <location>
        <begin position="434"/>
        <end position="474"/>
    </location>
</feature>
<feature type="modified residue" description="4-aspartylphosphate" evidence="3">
    <location>
        <position position="129"/>
    </location>
</feature>
<dbReference type="STRING" id="81824.A9V6B9"/>
<feature type="domain" description="BHLH" evidence="6">
    <location>
        <begin position="352"/>
        <end position="401"/>
    </location>
</feature>
<dbReference type="Gene3D" id="3.40.50.2300">
    <property type="match status" value="1"/>
</dbReference>
<dbReference type="InParanoid" id="A9V6B9"/>
<evidence type="ECO:0000256" key="4">
    <source>
        <dbReference type="SAM" id="MobiDB-lite"/>
    </source>
</evidence>
<evidence type="ECO:0000313" key="8">
    <source>
        <dbReference type="Proteomes" id="UP000001357"/>
    </source>
</evidence>
<name>A9V6B9_MONBE</name>
<dbReference type="SMART" id="SM00353">
    <property type="entry name" value="HLH"/>
    <property type="match status" value="1"/>
</dbReference>
<dbReference type="RefSeq" id="XP_001748279.1">
    <property type="nucleotide sequence ID" value="XM_001748227.1"/>
</dbReference>
<dbReference type="eggNOG" id="KOG0519">
    <property type="taxonomic scope" value="Eukaryota"/>
</dbReference>
<evidence type="ECO:0000256" key="2">
    <source>
        <dbReference type="ARBA" id="ARBA00023012"/>
    </source>
</evidence>
<evidence type="ECO:0000256" key="3">
    <source>
        <dbReference type="PROSITE-ProRule" id="PRU00169"/>
    </source>
</evidence>
<proteinExistence type="predicted"/>
<feature type="region of interest" description="Disordered" evidence="4">
    <location>
        <begin position="295"/>
        <end position="364"/>
    </location>
</feature>
<dbReference type="Pfam" id="PF00010">
    <property type="entry name" value="HLH"/>
    <property type="match status" value="1"/>
</dbReference>
<feature type="compositionally biased region" description="Polar residues" evidence="4">
    <location>
        <begin position="307"/>
        <end position="345"/>
    </location>
</feature>
<dbReference type="KEGG" id="mbr:MONBRDRAFT_27791"/>
<dbReference type="Pfam" id="PF00072">
    <property type="entry name" value="Response_reg"/>
    <property type="match status" value="1"/>
</dbReference>
<dbReference type="AlphaFoldDB" id="A9V6B9"/>